<proteinExistence type="predicted"/>
<dbReference type="InterPro" id="IPR052128">
    <property type="entry name" value="Oxidoreductase_NAD-binding"/>
</dbReference>
<dbReference type="AlphaFoldDB" id="A0A8H6DWN4"/>
<evidence type="ECO:0000256" key="3">
    <source>
        <dbReference type="SAM" id="MobiDB-lite"/>
    </source>
</evidence>
<dbReference type="Proteomes" id="UP000624244">
    <property type="component" value="Unassembled WGS sequence"/>
</dbReference>
<dbReference type="InterPro" id="IPR017927">
    <property type="entry name" value="FAD-bd_FR_type"/>
</dbReference>
<dbReference type="PANTHER" id="PTHR46505">
    <property type="entry name" value="OXIDOREDUCTASE NAD-BINDING DOMAIN-CONTAINING PROTEIN 1"/>
    <property type="match status" value="1"/>
</dbReference>
<evidence type="ECO:0000259" key="4">
    <source>
        <dbReference type="PROSITE" id="PS51384"/>
    </source>
</evidence>
<accession>A0A8H6DWN4</accession>
<keyword evidence="1" id="KW-0560">Oxidoreductase</keyword>
<feature type="region of interest" description="Disordered" evidence="3">
    <location>
        <begin position="1"/>
        <end position="33"/>
    </location>
</feature>
<dbReference type="PROSITE" id="PS51384">
    <property type="entry name" value="FAD_FR"/>
    <property type="match status" value="1"/>
</dbReference>
<dbReference type="Gene3D" id="2.40.30.10">
    <property type="entry name" value="Translation factors"/>
    <property type="match status" value="1"/>
</dbReference>
<organism evidence="5 6">
    <name type="scientific">Cochliobolus sativus</name>
    <name type="common">Common root rot and spot blotch fungus</name>
    <name type="synonym">Bipolaris sorokiniana</name>
    <dbReference type="NCBI Taxonomy" id="45130"/>
    <lineage>
        <taxon>Eukaryota</taxon>
        <taxon>Fungi</taxon>
        <taxon>Dikarya</taxon>
        <taxon>Ascomycota</taxon>
        <taxon>Pezizomycotina</taxon>
        <taxon>Dothideomycetes</taxon>
        <taxon>Pleosporomycetidae</taxon>
        <taxon>Pleosporales</taxon>
        <taxon>Pleosporineae</taxon>
        <taxon>Pleosporaceae</taxon>
        <taxon>Bipolaris</taxon>
    </lineage>
</organism>
<reference evidence="5" key="1">
    <citation type="submission" date="2019-11" db="EMBL/GenBank/DDBJ databases">
        <title>Bipolaris sorokiniana Genome sequencing.</title>
        <authorList>
            <person name="Wang H."/>
        </authorList>
    </citation>
    <scope>NUCLEOTIDE SEQUENCE</scope>
</reference>
<evidence type="ECO:0000256" key="2">
    <source>
        <dbReference type="ARBA" id="ARBA00023027"/>
    </source>
</evidence>
<name>A0A8H6DWN4_COCSA</name>
<feature type="domain" description="FAD-binding FR-type" evidence="4">
    <location>
        <begin position="51"/>
        <end position="164"/>
    </location>
</feature>
<dbReference type="InterPro" id="IPR017938">
    <property type="entry name" value="Riboflavin_synthase-like_b-brl"/>
</dbReference>
<dbReference type="EMBL" id="WNKQ01000006">
    <property type="protein sequence ID" value="KAF5850638.1"/>
    <property type="molecule type" value="Genomic_DNA"/>
</dbReference>
<dbReference type="GO" id="GO:0016491">
    <property type="term" value="F:oxidoreductase activity"/>
    <property type="evidence" value="ECO:0007669"/>
    <property type="project" value="UniProtKB-KW"/>
</dbReference>
<dbReference type="CDD" id="cd00322">
    <property type="entry name" value="FNR_like"/>
    <property type="match status" value="1"/>
</dbReference>
<evidence type="ECO:0000256" key="1">
    <source>
        <dbReference type="ARBA" id="ARBA00023002"/>
    </source>
</evidence>
<comment type="caution">
    <text evidence="5">The sequence shown here is derived from an EMBL/GenBank/DDBJ whole genome shotgun (WGS) entry which is preliminary data.</text>
</comment>
<evidence type="ECO:0000313" key="6">
    <source>
        <dbReference type="Proteomes" id="UP000624244"/>
    </source>
</evidence>
<dbReference type="PANTHER" id="PTHR46505:SF1">
    <property type="entry name" value="OXIDOREDUCTASE NAD-BINDING DOMAIN-CONTAINING PROTEIN 1"/>
    <property type="match status" value="1"/>
</dbReference>
<protein>
    <recommendedName>
        <fullName evidence="4">FAD-binding FR-type domain-containing protein</fullName>
    </recommendedName>
</protein>
<evidence type="ECO:0000313" key="5">
    <source>
        <dbReference type="EMBL" id="KAF5850638.1"/>
    </source>
</evidence>
<dbReference type="InterPro" id="IPR039261">
    <property type="entry name" value="FNR_nucleotide-bd"/>
</dbReference>
<feature type="compositionally biased region" description="Basic residues" evidence="3">
    <location>
        <begin position="1"/>
        <end position="14"/>
    </location>
</feature>
<dbReference type="OMA" id="WIDFFIP"/>
<sequence length="342" mass="38576">MNKLARRLPSHHFPSRLPTPPRSMLGSMPQTRSAKAILSHQDRTANEPREKELHTATLTKVTPVNDRIKRFVFEIKDKNGFNFLPGQWLDVFVPDVEKAGGFSITSSPSEALPRADPEHKPYFELAVQKSPDNPPAAWLWKPAEEIIGGEVKVRVGGSFVWPPPCLDMKKIKRAIFIAGGVGINPMMSMMTYINQNYPNLEVRFLYSTKVPSRETDPSEVLFLQDVLGLFRIPRFKVTKDRLELFFTGTWDGSEMGTNEGDLIHPLMSLTLPQIDSATEVPVCAWTHRIDDIALSSAVGNRKEAQSTVFYVCGPPAMADEMVEFIKGQENVDPQRVLCEKWW</sequence>
<keyword evidence="2" id="KW-0520">NAD</keyword>
<dbReference type="GO" id="GO:0005739">
    <property type="term" value="C:mitochondrion"/>
    <property type="evidence" value="ECO:0007669"/>
    <property type="project" value="TreeGrafter"/>
</dbReference>
<dbReference type="SUPFAM" id="SSF52343">
    <property type="entry name" value="Ferredoxin reductase-like, C-terminal NADP-linked domain"/>
    <property type="match status" value="1"/>
</dbReference>
<dbReference type="Gene3D" id="3.40.50.80">
    <property type="entry name" value="Nucleotide-binding domain of ferredoxin-NADP reductase (FNR) module"/>
    <property type="match status" value="1"/>
</dbReference>
<dbReference type="SUPFAM" id="SSF63380">
    <property type="entry name" value="Riboflavin synthase domain-like"/>
    <property type="match status" value="1"/>
</dbReference>
<gene>
    <name evidence="5" type="ORF">GGP41_010275</name>
</gene>